<gene>
    <name evidence="1" type="ORF">LCGC14_1692580</name>
</gene>
<reference evidence="1" key="1">
    <citation type="journal article" date="2015" name="Nature">
        <title>Complex archaea that bridge the gap between prokaryotes and eukaryotes.</title>
        <authorList>
            <person name="Spang A."/>
            <person name="Saw J.H."/>
            <person name="Jorgensen S.L."/>
            <person name="Zaremba-Niedzwiedzka K."/>
            <person name="Martijn J."/>
            <person name="Lind A.E."/>
            <person name="van Eijk R."/>
            <person name="Schleper C."/>
            <person name="Guy L."/>
            <person name="Ettema T.J."/>
        </authorList>
    </citation>
    <scope>NUCLEOTIDE SEQUENCE</scope>
</reference>
<dbReference type="EMBL" id="LAZR01014825">
    <property type="protein sequence ID" value="KKM15784.1"/>
    <property type="molecule type" value="Genomic_DNA"/>
</dbReference>
<sequence>MSFDQGQIVATAGVSHRMADDETFSKFVKQSMARHATGDWGNLSAEDRKENAYSLN</sequence>
<proteinExistence type="predicted"/>
<feature type="non-terminal residue" evidence="1">
    <location>
        <position position="56"/>
    </location>
</feature>
<protein>
    <submittedName>
        <fullName evidence="1">Uncharacterized protein</fullName>
    </submittedName>
</protein>
<evidence type="ECO:0000313" key="1">
    <source>
        <dbReference type="EMBL" id="KKM15784.1"/>
    </source>
</evidence>
<dbReference type="AlphaFoldDB" id="A0A0F9I7Z3"/>
<accession>A0A0F9I7Z3</accession>
<comment type="caution">
    <text evidence="1">The sequence shown here is derived from an EMBL/GenBank/DDBJ whole genome shotgun (WGS) entry which is preliminary data.</text>
</comment>
<organism evidence="1">
    <name type="scientific">marine sediment metagenome</name>
    <dbReference type="NCBI Taxonomy" id="412755"/>
    <lineage>
        <taxon>unclassified sequences</taxon>
        <taxon>metagenomes</taxon>
        <taxon>ecological metagenomes</taxon>
    </lineage>
</organism>
<name>A0A0F9I7Z3_9ZZZZ</name>